<keyword evidence="1" id="KW-1133">Transmembrane helix</keyword>
<keyword evidence="1" id="KW-0812">Transmembrane</keyword>
<evidence type="ECO:0000313" key="2">
    <source>
        <dbReference type="EMBL" id="QKV20212.1"/>
    </source>
</evidence>
<feature type="transmembrane region" description="Helical" evidence="1">
    <location>
        <begin position="20"/>
        <end position="43"/>
    </location>
</feature>
<accession>A0A6N1VLD5</accession>
<keyword evidence="1" id="KW-0472">Membrane</keyword>
<evidence type="ECO:0000256" key="1">
    <source>
        <dbReference type="SAM" id="Phobius"/>
    </source>
</evidence>
<keyword evidence="3" id="KW-1185">Reference proteome</keyword>
<dbReference type="Proteomes" id="UP000509367">
    <property type="component" value="Chromosome"/>
</dbReference>
<dbReference type="KEGG" id="orm:HTY61_18030"/>
<gene>
    <name evidence="2" type="ORF">HTY61_18030</name>
</gene>
<dbReference type="EMBL" id="CP054836">
    <property type="protein sequence ID" value="QKV20212.1"/>
    <property type="molecule type" value="Genomic_DNA"/>
</dbReference>
<evidence type="ECO:0000313" key="3">
    <source>
        <dbReference type="Proteomes" id="UP000509367"/>
    </source>
</evidence>
<dbReference type="InterPro" id="IPR007047">
    <property type="entry name" value="Flp_Fap"/>
</dbReference>
<name>A0A6N1VLD5_9HYPH</name>
<sequence>MLNSFIADETGATAVEYGIIATVLSVVIVGSIGFALEAVRWLWSDNNSEITKSLN</sequence>
<organism evidence="2 3">
    <name type="scientific">Oricola thermophila</name>
    <dbReference type="NCBI Taxonomy" id="2742145"/>
    <lineage>
        <taxon>Bacteria</taxon>
        <taxon>Pseudomonadati</taxon>
        <taxon>Pseudomonadota</taxon>
        <taxon>Alphaproteobacteria</taxon>
        <taxon>Hyphomicrobiales</taxon>
        <taxon>Ahrensiaceae</taxon>
        <taxon>Oricola</taxon>
    </lineage>
</organism>
<proteinExistence type="predicted"/>
<dbReference type="AlphaFoldDB" id="A0A6N1VLD5"/>
<protein>
    <submittedName>
        <fullName evidence="2">Flp family type IVb pilin</fullName>
    </submittedName>
</protein>
<dbReference type="Pfam" id="PF04964">
    <property type="entry name" value="Flp_Fap"/>
    <property type="match status" value="1"/>
</dbReference>
<reference evidence="2 3" key="1">
    <citation type="submission" date="2020-06" db="EMBL/GenBank/DDBJ databases">
        <title>Oricola thermophila sp. nov. isolated from a tidal sediments.</title>
        <authorList>
            <person name="Kwon K.K."/>
            <person name="Yang S.-H."/>
            <person name="Park M.-J."/>
        </authorList>
    </citation>
    <scope>NUCLEOTIDE SEQUENCE [LARGE SCALE GENOMIC DNA]</scope>
    <source>
        <strain evidence="2 3">MEBiC13590</strain>
    </source>
</reference>
<dbReference type="RefSeq" id="WP_175278103.1">
    <property type="nucleotide sequence ID" value="NZ_CP054836.1"/>
</dbReference>